<dbReference type="SMART" id="SM00248">
    <property type="entry name" value="ANK"/>
    <property type="match status" value="3"/>
</dbReference>
<keyword evidence="1" id="KW-0677">Repeat</keyword>
<accession>A0A6H5IB08</accession>
<dbReference type="PANTHER" id="PTHR24126">
    <property type="entry name" value="ANKYRIN REPEAT, PH AND SEC7 DOMAIN CONTAINING PROTEIN SECG-RELATED"/>
    <property type="match status" value="1"/>
</dbReference>
<dbReference type="Pfam" id="PF12796">
    <property type="entry name" value="Ank_2"/>
    <property type="match status" value="1"/>
</dbReference>
<sequence length="300" mass="33876">MFFSKMRDLLRETNTSAVTITAKFTCHGSGVFKSNQCSAKSFTRTKACRLGPTRILRSRGVPRRPRRHPLVTVSLRYRRYRSVARSRITAGFEACALGGKNEAGEIGATIRQRVDGVRREISIIVKSISFEKYVVFLVSDDPFRRCKDVDDLAMMFFKVNEEFDRQVLLEVRDNSGNTPLLSALKYGKKKLAESLLRRGANPTVVNAKGETPLHIICQRCKDVDDLAMMFFKVNEEFDRQVLLEVRDNSGNTPLLSALKYGKKKLAESLLRRGANPTVVNAKGETPLHTICQRAYSHNLT</sequence>
<evidence type="ECO:0000313" key="4">
    <source>
        <dbReference type="EMBL" id="CAB0032048.1"/>
    </source>
</evidence>
<evidence type="ECO:0000313" key="5">
    <source>
        <dbReference type="Proteomes" id="UP000479190"/>
    </source>
</evidence>
<evidence type="ECO:0000256" key="3">
    <source>
        <dbReference type="PROSITE-ProRule" id="PRU00023"/>
    </source>
</evidence>
<evidence type="ECO:0000256" key="2">
    <source>
        <dbReference type="ARBA" id="ARBA00023043"/>
    </source>
</evidence>
<dbReference type="PANTHER" id="PTHR24126:SF14">
    <property type="entry name" value="ANK_REP_REGION DOMAIN-CONTAINING PROTEIN"/>
    <property type="match status" value="1"/>
</dbReference>
<dbReference type="PROSITE" id="PS50088">
    <property type="entry name" value="ANK_REPEAT"/>
    <property type="match status" value="2"/>
</dbReference>
<reference evidence="4 5" key="1">
    <citation type="submission" date="2020-02" db="EMBL/GenBank/DDBJ databases">
        <authorList>
            <person name="Ferguson B K."/>
        </authorList>
    </citation>
    <scope>NUCLEOTIDE SEQUENCE [LARGE SCALE GENOMIC DNA]</scope>
</reference>
<feature type="repeat" description="ANK" evidence="3">
    <location>
        <begin position="175"/>
        <end position="207"/>
    </location>
</feature>
<dbReference type="Gene3D" id="1.25.40.20">
    <property type="entry name" value="Ankyrin repeat-containing domain"/>
    <property type="match status" value="1"/>
</dbReference>
<dbReference type="OrthoDB" id="10258888at2759"/>
<dbReference type="SUPFAM" id="SSF48403">
    <property type="entry name" value="Ankyrin repeat"/>
    <property type="match status" value="1"/>
</dbReference>
<dbReference type="AlphaFoldDB" id="A0A6H5IB08"/>
<proteinExistence type="predicted"/>
<dbReference type="Proteomes" id="UP000479190">
    <property type="component" value="Unassembled WGS sequence"/>
</dbReference>
<organism evidence="4 5">
    <name type="scientific">Trichogramma brassicae</name>
    <dbReference type="NCBI Taxonomy" id="86971"/>
    <lineage>
        <taxon>Eukaryota</taxon>
        <taxon>Metazoa</taxon>
        <taxon>Ecdysozoa</taxon>
        <taxon>Arthropoda</taxon>
        <taxon>Hexapoda</taxon>
        <taxon>Insecta</taxon>
        <taxon>Pterygota</taxon>
        <taxon>Neoptera</taxon>
        <taxon>Endopterygota</taxon>
        <taxon>Hymenoptera</taxon>
        <taxon>Apocrita</taxon>
        <taxon>Proctotrupomorpha</taxon>
        <taxon>Chalcidoidea</taxon>
        <taxon>Trichogrammatidae</taxon>
        <taxon>Trichogramma</taxon>
    </lineage>
</organism>
<feature type="repeat" description="ANK" evidence="3">
    <location>
        <begin position="249"/>
        <end position="281"/>
    </location>
</feature>
<protein>
    <submittedName>
        <fullName evidence="4">Uncharacterized protein</fullName>
    </submittedName>
</protein>
<dbReference type="InterPro" id="IPR002110">
    <property type="entry name" value="Ankyrin_rpt"/>
</dbReference>
<keyword evidence="5" id="KW-1185">Reference proteome</keyword>
<dbReference type="InterPro" id="IPR036770">
    <property type="entry name" value="Ankyrin_rpt-contain_sf"/>
</dbReference>
<evidence type="ECO:0000256" key="1">
    <source>
        <dbReference type="ARBA" id="ARBA00022737"/>
    </source>
</evidence>
<dbReference type="PROSITE" id="PS50297">
    <property type="entry name" value="ANK_REP_REGION"/>
    <property type="match status" value="2"/>
</dbReference>
<dbReference type="EMBL" id="CADCXV010000663">
    <property type="protein sequence ID" value="CAB0032048.1"/>
    <property type="molecule type" value="Genomic_DNA"/>
</dbReference>
<name>A0A6H5IB08_9HYME</name>
<keyword evidence="2 3" id="KW-0040">ANK repeat</keyword>
<gene>
    <name evidence="4" type="ORF">TBRA_LOCUS3999</name>
</gene>